<evidence type="ECO:0000256" key="21">
    <source>
        <dbReference type="ARBA" id="ARBA00061558"/>
    </source>
</evidence>
<evidence type="ECO:0000256" key="10">
    <source>
        <dbReference type="ARBA" id="ARBA00022792"/>
    </source>
</evidence>
<dbReference type="Gene3D" id="3.40.50.720">
    <property type="entry name" value="NAD(P)-binding Rossmann-like Domain"/>
    <property type="match status" value="2"/>
</dbReference>
<keyword evidence="11" id="KW-0521">NADP</keyword>
<name>A0A7R9BM44_9CRUS</name>
<dbReference type="Gene3D" id="3.40.50.1220">
    <property type="entry name" value="TPP-binding domain"/>
    <property type="match status" value="1"/>
</dbReference>
<feature type="domain" description="Alanine dehydrogenase/pyridine nucleotide transhydrogenase NAD(H)-binding" evidence="26">
    <location>
        <begin position="204"/>
        <end position="368"/>
    </location>
</feature>
<comment type="catalytic activity">
    <reaction evidence="19">
        <text>NAD(+) + NADPH + H(+)(in) = NADH + NADP(+) + H(+)(out)</text>
        <dbReference type="Rhea" id="RHEA:47992"/>
        <dbReference type="ChEBI" id="CHEBI:15378"/>
        <dbReference type="ChEBI" id="CHEBI:57540"/>
        <dbReference type="ChEBI" id="CHEBI:57783"/>
        <dbReference type="ChEBI" id="CHEBI:57945"/>
        <dbReference type="ChEBI" id="CHEBI:58349"/>
        <dbReference type="EC" id="7.1.1.1"/>
    </reaction>
</comment>
<evidence type="ECO:0000256" key="19">
    <source>
        <dbReference type="ARBA" id="ARBA00048202"/>
    </source>
</evidence>
<evidence type="ECO:0000256" key="7">
    <source>
        <dbReference type="ARBA" id="ARBA00022519"/>
    </source>
</evidence>
<dbReference type="InterPro" id="IPR007698">
    <property type="entry name" value="AlaDH/PNT_NAD(H)-bd"/>
</dbReference>
<evidence type="ECO:0000313" key="29">
    <source>
        <dbReference type="Proteomes" id="UP000678499"/>
    </source>
</evidence>
<accession>A0A7R9BM44</accession>
<keyword evidence="14 25" id="KW-1133">Transmembrane helix</keyword>
<dbReference type="InterPro" id="IPR026255">
    <property type="entry name" value="NADP_transhyd_a"/>
</dbReference>
<comment type="function">
    <text evidence="20">The transhydrogenation between NADH and NADP is coupled to respiration and ATP hydrolysis and functions as a proton pump across the membrane. May play a role in reactive oxygen species (ROS) detoxification in the adrenal gland.</text>
</comment>
<keyword evidence="9" id="KW-0547">Nucleotide-binding</keyword>
<dbReference type="SMART" id="SM01002">
    <property type="entry name" value="AlaDh_PNT_C"/>
    <property type="match status" value="1"/>
</dbReference>
<dbReference type="NCBIfam" id="NF006942">
    <property type="entry name" value="PRK09424.1"/>
    <property type="match status" value="1"/>
</dbReference>
<dbReference type="Proteomes" id="UP000678499">
    <property type="component" value="Unassembled WGS sequence"/>
</dbReference>
<feature type="transmembrane region" description="Helical" evidence="25">
    <location>
        <begin position="688"/>
        <end position="708"/>
    </location>
</feature>
<feature type="transmembrane region" description="Helical" evidence="25">
    <location>
        <begin position="514"/>
        <end position="536"/>
    </location>
</feature>
<evidence type="ECO:0000256" key="3">
    <source>
        <dbReference type="ARBA" id="ARBA00005624"/>
    </source>
</evidence>
<gene>
    <name evidence="28" type="ORF">NMOB1V02_LOCUS5597</name>
</gene>
<evidence type="ECO:0000256" key="24">
    <source>
        <dbReference type="SAM" id="MobiDB-lite"/>
    </source>
</evidence>
<feature type="transmembrane region" description="Helical" evidence="25">
    <location>
        <begin position="823"/>
        <end position="841"/>
    </location>
</feature>
<dbReference type="GO" id="GO:0005886">
    <property type="term" value="C:plasma membrane"/>
    <property type="evidence" value="ECO:0007669"/>
    <property type="project" value="UniProtKB-SubCell"/>
</dbReference>
<dbReference type="Pfam" id="PF12769">
    <property type="entry name" value="PNTB_4TM"/>
    <property type="match status" value="1"/>
</dbReference>
<sequence length="1076" mass="113356">MACGILRVVFPAADASPQFFKSTQLFARNFRTDARLRSEAKPAAKPAEPAPKGTPYNKLSIGVPKEVWQNEKRVSVTPAVTAAFIKKGFTVNLENGAGVAAKFRDDDYAAAGAKIGDRTSAYLSDIVLKVRQPVPDEVGLFREHSNLISFLYPAQNKDLIDKLASRNLTAFGMDCVPRISRAQVFDALSSMANIAGYRAVVEASNHFGRFFAGQITAAGKVPPAKVLVIGGGVAGLAAIGQARNMGAIVRAFDTRAAVKEQVETFGAEFLTVDIEESGEGTGGYAKEMSKEFYEAEMALFAKQAKDVDIIITTALIPGKRAPVLIKKEHIEMMKPGSVVVDLAAEAGGNIETTRPGEVYTYHDVVHVGLTDLPSRLPTQSSTLYANNISKFLLSIGEKDHYHINLEDEVVRGAIVLQDGKLLWPAPPPPKTEAARLPAGGAKAAVVPPPPPNYFNLTMKDAMMYAGGLGGMMGLGIASPNPAFTTMMTTFGLAGIVGYHTVWGVTPALHSPLMSVTNAISGITAVGGMLLMGGGYYPTNTVQTLAATAAFISTINIFGGFIVTQRMLDMFKRPTDPPEYNYLYGIPASTFLGTYVWAAANGYPEAHQMAYLAASLCCVGALGGLSSQKTARLGNALGIMGVTGGIVATLGLMAPSQEVLVQMGLAALAGGGLGTTIAKRIEITDLPQLVAAFHSLVGAAAVLTCLATFIDHHHTFATDPAANVVKTALFLGTYIGGVTFSGSLIAYGKLQGILNSASLLLPGRHALNMGLMAGNIGAMIWYFMDPSMNVGLSMLGATTALSTIMGVTLTMAIGASNSGADMPVVITVLNSYSGWALCAEGFMLNNNLMTIVGAMIGSSGAILSYIMCKAMNRSLPNVILGGYGTSSTGGGEAMKVTGTAIEVKADGAADAIVNAKNIIITPGYGLCVAKAQYPIAEMVEILKKKGKNVRFGIHPVAGRMPGQLNVLLAEAGVPYDMVMEMEEINDDFKETDLVLVIGANDTVNSAAEDDPNSIIAGMPVLRVWMAEQVIVMKRSLAVGYAAVDNPLFYKPNTQMLFGDAKKTCDSLLTNVKSHYGL</sequence>
<comment type="subcellular location">
    <subcellularLocation>
        <location evidence="2">Cell inner membrane</location>
        <topology evidence="2">Multi-pass membrane protein</topology>
    </subcellularLocation>
    <subcellularLocation>
        <location evidence="1">Mitochondrion inner membrane</location>
        <topology evidence="1">Multi-pass membrane protein</topology>
        <orientation evidence="1">Matrix side</orientation>
    </subcellularLocation>
</comment>
<evidence type="ECO:0000256" key="9">
    <source>
        <dbReference type="ARBA" id="ARBA00022741"/>
    </source>
</evidence>
<dbReference type="PANTHER" id="PTHR10160">
    <property type="entry name" value="NAD(P) TRANSHYDROGENASE"/>
    <property type="match status" value="1"/>
</dbReference>
<keyword evidence="6" id="KW-1003">Cell membrane</keyword>
<evidence type="ECO:0000256" key="1">
    <source>
        <dbReference type="ARBA" id="ARBA00004292"/>
    </source>
</evidence>
<comment type="similarity">
    <text evidence="3">In the N-terminal section; belongs to the AlaDH/PNT family.</text>
</comment>
<dbReference type="Pfam" id="PF01262">
    <property type="entry name" value="AlaDh_PNT_C"/>
    <property type="match status" value="1"/>
</dbReference>
<dbReference type="SUPFAM" id="SSF52467">
    <property type="entry name" value="DHS-like NAD/FAD-binding domain"/>
    <property type="match status" value="1"/>
</dbReference>
<evidence type="ECO:0000256" key="5">
    <source>
        <dbReference type="ARBA" id="ARBA00012943"/>
    </source>
</evidence>
<evidence type="ECO:0000256" key="15">
    <source>
        <dbReference type="ARBA" id="ARBA00022990"/>
    </source>
</evidence>
<evidence type="ECO:0000256" key="22">
    <source>
        <dbReference type="ARBA" id="ARBA00074145"/>
    </source>
</evidence>
<keyword evidence="17" id="KW-0496">Mitochondrion</keyword>
<dbReference type="OrthoDB" id="37244at2759"/>
<feature type="transmembrane region" description="Helical" evidence="25">
    <location>
        <begin position="608"/>
        <end position="625"/>
    </location>
</feature>
<feature type="transmembrane region" description="Helical" evidence="25">
    <location>
        <begin position="847"/>
        <end position="867"/>
    </location>
</feature>
<dbReference type="GO" id="GO:0005743">
    <property type="term" value="C:mitochondrial inner membrane"/>
    <property type="evidence" value="ECO:0007669"/>
    <property type="project" value="UniProtKB-SubCell"/>
</dbReference>
<comment type="subunit">
    <text evidence="4">Homodimer.</text>
</comment>
<evidence type="ECO:0000256" key="20">
    <source>
        <dbReference type="ARBA" id="ARBA00054910"/>
    </source>
</evidence>
<dbReference type="Pfam" id="PF02233">
    <property type="entry name" value="PNTB"/>
    <property type="match status" value="1"/>
</dbReference>
<feature type="transmembrane region" description="Helical" evidence="25">
    <location>
        <begin position="766"/>
        <end position="783"/>
    </location>
</feature>
<feature type="transmembrane region" description="Helical" evidence="25">
    <location>
        <begin position="789"/>
        <end position="811"/>
    </location>
</feature>
<keyword evidence="29" id="KW-1185">Reference proteome</keyword>
<dbReference type="EMBL" id="OA883083">
    <property type="protein sequence ID" value="CAD7277877.1"/>
    <property type="molecule type" value="Genomic_DNA"/>
</dbReference>
<dbReference type="InterPro" id="IPR034300">
    <property type="entry name" value="PNTB-like"/>
</dbReference>
<keyword evidence="18 25" id="KW-0472">Membrane</keyword>
<evidence type="ECO:0000256" key="6">
    <source>
        <dbReference type="ARBA" id="ARBA00022475"/>
    </source>
</evidence>
<feature type="domain" description="Alanine dehydrogenase/pyridine nucleotide transhydrogenase N-terminal" evidence="27">
    <location>
        <begin position="62"/>
        <end position="195"/>
    </location>
</feature>
<evidence type="ECO:0000256" key="16">
    <source>
        <dbReference type="ARBA" id="ARBA00023027"/>
    </source>
</evidence>
<keyword evidence="15" id="KW-0007">Acetylation</keyword>
<dbReference type="FunFam" id="3.40.50.1220:FF:000002">
    <property type="entry name" value="NAD(P) transhydrogenase subunit beta"/>
    <property type="match status" value="1"/>
</dbReference>
<feature type="transmembrane region" description="Helical" evidence="25">
    <location>
        <begin position="658"/>
        <end position="676"/>
    </location>
</feature>
<evidence type="ECO:0000256" key="4">
    <source>
        <dbReference type="ARBA" id="ARBA00011738"/>
    </source>
</evidence>
<evidence type="ECO:0000256" key="13">
    <source>
        <dbReference type="ARBA" id="ARBA00022967"/>
    </source>
</evidence>
<evidence type="ECO:0000256" key="11">
    <source>
        <dbReference type="ARBA" id="ARBA00022857"/>
    </source>
</evidence>
<feature type="transmembrane region" description="Helical" evidence="25">
    <location>
        <begin position="728"/>
        <end position="746"/>
    </location>
</feature>
<feature type="transmembrane region" description="Helical" evidence="25">
    <location>
        <begin position="632"/>
        <end position="652"/>
    </location>
</feature>
<dbReference type="InterPro" id="IPR036291">
    <property type="entry name" value="NAD(P)-bd_dom_sf"/>
</dbReference>
<dbReference type="InterPro" id="IPR007886">
    <property type="entry name" value="AlaDH/PNT_N"/>
</dbReference>
<feature type="transmembrane region" description="Helical" evidence="25">
    <location>
        <begin position="482"/>
        <end position="502"/>
    </location>
</feature>
<feature type="transmembrane region" description="Helical" evidence="25">
    <location>
        <begin position="582"/>
        <end position="602"/>
    </location>
</feature>
<dbReference type="PANTHER" id="PTHR10160:SF19">
    <property type="entry name" value="PROTON-TRANSLOCATING NAD(P)(+) TRANSHYDROGENASE"/>
    <property type="match status" value="1"/>
</dbReference>
<evidence type="ECO:0000256" key="23">
    <source>
        <dbReference type="ARBA" id="ARBA00079255"/>
    </source>
</evidence>
<dbReference type="SUPFAM" id="SSF52283">
    <property type="entry name" value="Formate/glycerate dehydrogenase catalytic domain-like"/>
    <property type="match status" value="1"/>
</dbReference>
<proteinExistence type="inferred from homology"/>
<keyword evidence="10" id="KW-0999">Mitochondrion inner membrane</keyword>
<keyword evidence="16" id="KW-0520">NAD</keyword>
<keyword evidence="7" id="KW-0997">Cell inner membrane</keyword>
<reference evidence="28" key="1">
    <citation type="submission" date="2020-11" db="EMBL/GenBank/DDBJ databases">
        <authorList>
            <person name="Tran Van P."/>
        </authorList>
    </citation>
    <scope>NUCLEOTIDE SEQUENCE</scope>
</reference>
<evidence type="ECO:0000256" key="17">
    <source>
        <dbReference type="ARBA" id="ARBA00023128"/>
    </source>
</evidence>
<evidence type="ECO:0000256" key="14">
    <source>
        <dbReference type="ARBA" id="ARBA00022989"/>
    </source>
</evidence>
<dbReference type="InterPro" id="IPR024605">
    <property type="entry name" value="NADP_transhyd_a_C"/>
</dbReference>
<dbReference type="EMBL" id="CAJPEX010001046">
    <property type="protein sequence ID" value="CAG0918029.1"/>
    <property type="molecule type" value="Genomic_DNA"/>
</dbReference>
<dbReference type="SUPFAM" id="SSF51735">
    <property type="entry name" value="NAD(P)-binding Rossmann-fold domains"/>
    <property type="match status" value="1"/>
</dbReference>
<feature type="region of interest" description="Disordered" evidence="24">
    <location>
        <begin position="37"/>
        <end position="56"/>
    </location>
</feature>
<organism evidence="28">
    <name type="scientific">Notodromas monacha</name>
    <dbReference type="NCBI Taxonomy" id="399045"/>
    <lineage>
        <taxon>Eukaryota</taxon>
        <taxon>Metazoa</taxon>
        <taxon>Ecdysozoa</taxon>
        <taxon>Arthropoda</taxon>
        <taxon>Crustacea</taxon>
        <taxon>Oligostraca</taxon>
        <taxon>Ostracoda</taxon>
        <taxon>Podocopa</taxon>
        <taxon>Podocopida</taxon>
        <taxon>Cypridocopina</taxon>
        <taxon>Cypridoidea</taxon>
        <taxon>Cyprididae</taxon>
        <taxon>Notodromas</taxon>
    </lineage>
</organism>
<feature type="transmembrane region" description="Helical" evidence="25">
    <location>
        <begin position="542"/>
        <end position="562"/>
    </location>
</feature>
<keyword evidence="12" id="KW-0809">Transit peptide</keyword>
<comment type="similarity">
    <text evidence="21">In the C-terminal section; belongs to the PNT beta subunit family.</text>
</comment>
<dbReference type="EC" id="7.1.1.1" evidence="5"/>
<dbReference type="Pfam" id="PF05222">
    <property type="entry name" value="AlaDh_PNT_N"/>
    <property type="match status" value="1"/>
</dbReference>
<evidence type="ECO:0000256" key="25">
    <source>
        <dbReference type="SAM" id="Phobius"/>
    </source>
</evidence>
<dbReference type="FunFam" id="3.40.50.720:FF:000028">
    <property type="entry name" value="NAD(P) transhydrogenase subunit alpha"/>
    <property type="match status" value="1"/>
</dbReference>
<dbReference type="GO" id="GO:0006740">
    <property type="term" value="P:NADPH regeneration"/>
    <property type="evidence" value="ECO:0007669"/>
    <property type="project" value="TreeGrafter"/>
</dbReference>
<dbReference type="GO" id="GO:0008750">
    <property type="term" value="F:proton-translocating NAD(P)+ transhydrogenase activity"/>
    <property type="evidence" value="ECO:0007669"/>
    <property type="project" value="UniProtKB-EC"/>
</dbReference>
<evidence type="ECO:0000259" key="26">
    <source>
        <dbReference type="SMART" id="SM01002"/>
    </source>
</evidence>
<protein>
    <recommendedName>
        <fullName evidence="22">NAD(P) transhydrogenase, mitochondrial</fullName>
        <ecNumber evidence="5">7.1.1.1</ecNumber>
    </recommendedName>
    <alternativeName>
        <fullName evidence="23">Nicotinamide nucleotide transhydrogenase</fullName>
    </alternativeName>
</protein>
<keyword evidence="8 25" id="KW-0812">Transmembrane</keyword>
<evidence type="ECO:0000313" key="28">
    <source>
        <dbReference type="EMBL" id="CAD7277877.1"/>
    </source>
</evidence>
<dbReference type="InterPro" id="IPR029035">
    <property type="entry name" value="DHS-like_NAD/FAD-binding_dom"/>
</dbReference>
<evidence type="ECO:0000256" key="12">
    <source>
        <dbReference type="ARBA" id="ARBA00022946"/>
    </source>
</evidence>
<evidence type="ECO:0000259" key="27">
    <source>
        <dbReference type="SMART" id="SM01003"/>
    </source>
</evidence>
<evidence type="ECO:0000256" key="2">
    <source>
        <dbReference type="ARBA" id="ARBA00004429"/>
    </source>
</evidence>
<dbReference type="CDD" id="cd05304">
    <property type="entry name" value="Rubrum_tdh"/>
    <property type="match status" value="1"/>
</dbReference>
<dbReference type="NCBIfam" id="TIGR00561">
    <property type="entry name" value="pntA"/>
    <property type="match status" value="1"/>
</dbReference>
<dbReference type="SMART" id="SM01003">
    <property type="entry name" value="AlaDh_PNT_N"/>
    <property type="match status" value="1"/>
</dbReference>
<dbReference type="GO" id="GO:0050661">
    <property type="term" value="F:NADP binding"/>
    <property type="evidence" value="ECO:0007669"/>
    <property type="project" value="TreeGrafter"/>
</dbReference>
<dbReference type="AlphaFoldDB" id="A0A7R9BM44"/>
<evidence type="ECO:0000256" key="18">
    <source>
        <dbReference type="ARBA" id="ARBA00023136"/>
    </source>
</evidence>
<evidence type="ECO:0000256" key="8">
    <source>
        <dbReference type="ARBA" id="ARBA00022692"/>
    </source>
</evidence>
<keyword evidence="13" id="KW-1278">Translocase</keyword>